<evidence type="ECO:0000256" key="1">
    <source>
        <dbReference type="ARBA" id="ARBA00004853"/>
    </source>
</evidence>
<evidence type="ECO:0000256" key="4">
    <source>
        <dbReference type="ARBA" id="ARBA00022723"/>
    </source>
</evidence>
<dbReference type="GO" id="GO:0008686">
    <property type="term" value="F:3,4-dihydroxy-2-butanone-4-phosphate synthase activity"/>
    <property type="evidence" value="ECO:0007669"/>
    <property type="project" value="TreeGrafter"/>
</dbReference>
<dbReference type="EC" id="3.5.4.25" evidence="11"/>
<feature type="active site" description="Proton acceptor" evidence="11">
    <location>
        <position position="131"/>
    </location>
</feature>
<reference evidence="13 14" key="1">
    <citation type="journal article" date="2015" name="Nature">
        <title>rRNA introns, odd ribosomes, and small enigmatic genomes across a large radiation of phyla.</title>
        <authorList>
            <person name="Brown C.T."/>
            <person name="Hug L.A."/>
            <person name="Thomas B.C."/>
            <person name="Sharon I."/>
            <person name="Castelle C.J."/>
            <person name="Singh A."/>
            <person name="Wilkins M.J."/>
            <person name="Williams K.H."/>
            <person name="Banfield J.F."/>
        </authorList>
    </citation>
    <scope>NUCLEOTIDE SEQUENCE [LARGE SCALE GENOMIC DNA]</scope>
</reference>
<feature type="binding site" evidence="11">
    <location>
        <position position="69"/>
    </location>
    <ligand>
        <name>Zn(2+)</name>
        <dbReference type="ChEBI" id="CHEBI:29105"/>
        <note>catalytic</note>
    </ligand>
</feature>
<evidence type="ECO:0000256" key="5">
    <source>
        <dbReference type="ARBA" id="ARBA00022741"/>
    </source>
</evidence>
<dbReference type="InterPro" id="IPR000926">
    <property type="entry name" value="RibA"/>
</dbReference>
<keyword evidence="3 11" id="KW-0686">Riboflavin biosynthesis</keyword>
<sequence length="202" mass="22212">MILNTNIVLEASSTIQTSTGEWVIRVYRDVTHHHEQIALIKGNVLDTTPVLVRVHSECATGDVFGSLHCDCGEQLHAAMKKIDTAGSGVLLYMKQEGRGIGLANKIKAYELQRTKGLDTVEANEALGFVGDARTYDIVADMLRDIGLTDIILLTNNPKKAEGIESFGMHVVEQVSLEIPANGVDDEYLKTKKEKMGHIFLHI</sequence>
<keyword evidence="7 11" id="KW-0862">Zinc</keyword>
<evidence type="ECO:0000256" key="8">
    <source>
        <dbReference type="ARBA" id="ARBA00023134"/>
    </source>
</evidence>
<evidence type="ECO:0000256" key="7">
    <source>
        <dbReference type="ARBA" id="ARBA00022833"/>
    </source>
</evidence>
<organism evidence="13 14">
    <name type="scientific">Candidatus Magasanikbacteria bacterium GW2011_GWE2_42_7</name>
    <dbReference type="NCBI Taxonomy" id="1619052"/>
    <lineage>
        <taxon>Bacteria</taxon>
        <taxon>Candidatus Magasanikiibacteriota</taxon>
    </lineage>
</organism>
<protein>
    <recommendedName>
        <fullName evidence="11">GTP cyclohydrolase-2</fullName>
        <ecNumber evidence="11">3.5.4.25</ecNumber>
    </recommendedName>
    <alternativeName>
        <fullName evidence="11">GTP cyclohydrolase II</fullName>
    </alternativeName>
</protein>
<comment type="cofactor">
    <cofactor evidence="11">
        <name>Zn(2+)</name>
        <dbReference type="ChEBI" id="CHEBI:29105"/>
    </cofactor>
    <text evidence="11">Binds 1 zinc ion per subunit.</text>
</comment>
<dbReference type="Pfam" id="PF00925">
    <property type="entry name" value="GTP_cyclohydro2"/>
    <property type="match status" value="1"/>
</dbReference>
<dbReference type="HAMAP" id="MF_00179">
    <property type="entry name" value="RibA"/>
    <property type="match status" value="1"/>
</dbReference>
<dbReference type="EMBL" id="LCEK01000037">
    <property type="protein sequence ID" value="KKS71039.1"/>
    <property type="molecule type" value="Genomic_DNA"/>
</dbReference>
<comment type="caution">
    <text evidence="13">The sequence shown here is derived from an EMBL/GenBank/DDBJ whole genome shotgun (WGS) entry which is preliminary data.</text>
</comment>
<feature type="binding site" evidence="11">
    <location>
        <position position="159"/>
    </location>
    <ligand>
        <name>GTP</name>
        <dbReference type="ChEBI" id="CHEBI:37565"/>
    </ligand>
</feature>
<feature type="binding site" evidence="11">
    <location>
        <position position="71"/>
    </location>
    <ligand>
        <name>Zn(2+)</name>
        <dbReference type="ChEBI" id="CHEBI:29105"/>
        <note>catalytic</note>
    </ligand>
</feature>
<evidence type="ECO:0000256" key="3">
    <source>
        <dbReference type="ARBA" id="ARBA00022619"/>
    </source>
</evidence>
<dbReference type="PANTHER" id="PTHR21327:SF18">
    <property type="entry name" value="3,4-DIHYDROXY-2-BUTANONE 4-PHOSPHATE SYNTHASE"/>
    <property type="match status" value="1"/>
</dbReference>
<dbReference type="CDD" id="cd00641">
    <property type="entry name" value="GTP_cyclohydro2"/>
    <property type="match status" value="1"/>
</dbReference>
<dbReference type="InterPro" id="IPR032677">
    <property type="entry name" value="GTP_cyclohydro_II"/>
</dbReference>
<dbReference type="PATRIC" id="fig|1619052.3.peg.789"/>
<comment type="function">
    <text evidence="9 11">Catalyzes the conversion of GTP to 2,5-diamino-6-ribosylamino-4(3H)-pyrimidinone 5'-phosphate (DARP), formate and pyrophosphate.</text>
</comment>
<dbReference type="Gene3D" id="3.40.50.10990">
    <property type="entry name" value="GTP cyclohydrolase II"/>
    <property type="match status" value="1"/>
</dbReference>
<feature type="active site" description="Nucleophile" evidence="11">
    <location>
        <position position="133"/>
    </location>
</feature>
<feature type="binding site" evidence="11">
    <location>
        <position position="74"/>
    </location>
    <ligand>
        <name>GTP</name>
        <dbReference type="ChEBI" id="CHEBI:37565"/>
    </ligand>
</feature>
<dbReference type="AlphaFoldDB" id="A0A0G1BCX6"/>
<evidence type="ECO:0000256" key="2">
    <source>
        <dbReference type="ARBA" id="ARBA00005520"/>
    </source>
</evidence>
<proteinExistence type="inferred from homology"/>
<feature type="binding site" evidence="11">
    <location>
        <position position="154"/>
    </location>
    <ligand>
        <name>GTP</name>
        <dbReference type="ChEBI" id="CHEBI:37565"/>
    </ligand>
</feature>
<comment type="similarity">
    <text evidence="2">In the N-terminal section; belongs to the DHBP synthase family.</text>
</comment>
<keyword evidence="4 11" id="KW-0479">Metal-binding</keyword>
<keyword evidence="6 11" id="KW-0378">Hydrolase</keyword>
<accession>A0A0G1BCX6</accession>
<name>A0A0G1BCX6_9BACT</name>
<dbReference type="InterPro" id="IPR036144">
    <property type="entry name" value="RibA-like_sf"/>
</dbReference>
<dbReference type="GO" id="GO:0003935">
    <property type="term" value="F:GTP cyclohydrolase II activity"/>
    <property type="evidence" value="ECO:0007669"/>
    <property type="project" value="UniProtKB-UniRule"/>
</dbReference>
<dbReference type="GO" id="GO:0005525">
    <property type="term" value="F:GTP binding"/>
    <property type="evidence" value="ECO:0007669"/>
    <property type="project" value="UniProtKB-KW"/>
</dbReference>
<feature type="binding site" evidence="11">
    <location>
        <position position="119"/>
    </location>
    <ligand>
        <name>GTP</name>
        <dbReference type="ChEBI" id="CHEBI:37565"/>
    </ligand>
</feature>
<dbReference type="UniPathway" id="UPA00275">
    <property type="reaction ID" value="UER00400"/>
</dbReference>
<evidence type="ECO:0000256" key="10">
    <source>
        <dbReference type="ARBA" id="ARBA00049295"/>
    </source>
</evidence>
<evidence type="ECO:0000259" key="12">
    <source>
        <dbReference type="Pfam" id="PF00925"/>
    </source>
</evidence>
<gene>
    <name evidence="11" type="primary">ribA</name>
    <name evidence="13" type="ORF">UV42_C0037G0014</name>
</gene>
<keyword evidence="8 11" id="KW-0342">GTP-binding</keyword>
<dbReference type="PANTHER" id="PTHR21327">
    <property type="entry name" value="GTP CYCLOHYDROLASE II-RELATED"/>
    <property type="match status" value="1"/>
</dbReference>
<evidence type="ECO:0000256" key="11">
    <source>
        <dbReference type="HAMAP-Rule" id="MF_00179"/>
    </source>
</evidence>
<comment type="catalytic activity">
    <reaction evidence="10 11">
        <text>GTP + 4 H2O = 2,5-diamino-6-hydroxy-4-(5-phosphoribosylamino)-pyrimidine + formate + 2 phosphate + 3 H(+)</text>
        <dbReference type="Rhea" id="RHEA:23704"/>
        <dbReference type="ChEBI" id="CHEBI:15377"/>
        <dbReference type="ChEBI" id="CHEBI:15378"/>
        <dbReference type="ChEBI" id="CHEBI:15740"/>
        <dbReference type="ChEBI" id="CHEBI:37565"/>
        <dbReference type="ChEBI" id="CHEBI:43474"/>
        <dbReference type="ChEBI" id="CHEBI:58614"/>
        <dbReference type="EC" id="3.5.4.25"/>
    </reaction>
</comment>
<feature type="domain" description="GTP cyclohydrolase II" evidence="12">
    <location>
        <begin position="12"/>
        <end position="174"/>
    </location>
</feature>
<comment type="pathway">
    <text evidence="1 11">Cofactor biosynthesis; riboflavin biosynthesis; 5-amino-6-(D-ribitylamino)uracil from GTP: step 1/4.</text>
</comment>
<evidence type="ECO:0000256" key="9">
    <source>
        <dbReference type="ARBA" id="ARBA00043932"/>
    </source>
</evidence>
<feature type="binding site" evidence="11">
    <location>
        <position position="58"/>
    </location>
    <ligand>
        <name>Zn(2+)</name>
        <dbReference type="ChEBI" id="CHEBI:29105"/>
        <note>catalytic</note>
    </ligand>
</feature>
<dbReference type="NCBIfam" id="TIGR00505">
    <property type="entry name" value="ribA"/>
    <property type="match status" value="1"/>
</dbReference>
<dbReference type="SUPFAM" id="SSF142695">
    <property type="entry name" value="RibA-like"/>
    <property type="match status" value="1"/>
</dbReference>
<feature type="binding site" evidence="11">
    <location>
        <begin position="96"/>
        <end position="98"/>
    </location>
    <ligand>
        <name>GTP</name>
        <dbReference type="ChEBI" id="CHEBI:37565"/>
    </ligand>
</feature>
<dbReference type="GO" id="GO:0008270">
    <property type="term" value="F:zinc ion binding"/>
    <property type="evidence" value="ECO:0007669"/>
    <property type="project" value="UniProtKB-UniRule"/>
</dbReference>
<dbReference type="NCBIfam" id="NF001591">
    <property type="entry name" value="PRK00393.1"/>
    <property type="match status" value="1"/>
</dbReference>
<evidence type="ECO:0000313" key="13">
    <source>
        <dbReference type="EMBL" id="KKS71039.1"/>
    </source>
</evidence>
<comment type="similarity">
    <text evidence="11">Belongs to the GTP cyclohydrolase II family.</text>
</comment>
<evidence type="ECO:0000256" key="6">
    <source>
        <dbReference type="ARBA" id="ARBA00022801"/>
    </source>
</evidence>
<keyword evidence="5 11" id="KW-0547">Nucleotide-binding</keyword>
<dbReference type="Proteomes" id="UP000033867">
    <property type="component" value="Unassembled WGS sequence"/>
</dbReference>
<dbReference type="GO" id="GO:0005829">
    <property type="term" value="C:cytosol"/>
    <property type="evidence" value="ECO:0007669"/>
    <property type="project" value="TreeGrafter"/>
</dbReference>
<dbReference type="GO" id="GO:0009231">
    <property type="term" value="P:riboflavin biosynthetic process"/>
    <property type="evidence" value="ECO:0007669"/>
    <property type="project" value="UniProtKB-UniRule"/>
</dbReference>
<feature type="binding site" evidence="11">
    <location>
        <begin position="53"/>
        <end position="57"/>
    </location>
    <ligand>
        <name>GTP</name>
        <dbReference type="ChEBI" id="CHEBI:37565"/>
    </ligand>
</feature>
<evidence type="ECO:0000313" key="14">
    <source>
        <dbReference type="Proteomes" id="UP000033867"/>
    </source>
</evidence>
<dbReference type="FunFam" id="3.40.50.10990:FF:000001">
    <property type="entry name" value="Riboflavin biosynthesis protein RibBA"/>
    <property type="match status" value="1"/>
</dbReference>